<feature type="transmembrane region" description="Helical" evidence="5">
    <location>
        <begin position="209"/>
        <end position="226"/>
    </location>
</feature>
<dbReference type="PANTHER" id="PTHR47547:SF1">
    <property type="entry name" value="ASPARTATE-PROTON SYMPORTER"/>
    <property type="match status" value="1"/>
</dbReference>
<feature type="transmembrane region" description="Helical" evidence="5">
    <location>
        <begin position="509"/>
        <end position="527"/>
    </location>
</feature>
<dbReference type="GO" id="GO:0022857">
    <property type="term" value="F:transmembrane transporter activity"/>
    <property type="evidence" value="ECO:0007669"/>
    <property type="project" value="InterPro"/>
</dbReference>
<dbReference type="EMBL" id="JAGSOH010000040">
    <property type="protein sequence ID" value="MBR7827692.1"/>
    <property type="molecule type" value="Genomic_DNA"/>
</dbReference>
<evidence type="ECO:0000313" key="6">
    <source>
        <dbReference type="EMBL" id="MBR7827692.1"/>
    </source>
</evidence>
<dbReference type="Gene3D" id="1.20.1740.10">
    <property type="entry name" value="Amino acid/polyamine transporter I"/>
    <property type="match status" value="1"/>
</dbReference>
<feature type="transmembrane region" description="Helical" evidence="5">
    <location>
        <begin position="54"/>
        <end position="72"/>
    </location>
</feature>
<sequence>MASSSLNAPGAKPGGIALKREIGFIGLTWASVGSIIGSGWLFGALYAAQAAGTAALVSWGIGAAAIIILALVHAELGGTYPVAGGTGRFPHYAYGSVAGASFGWFSYLQAVAVAPIEVYATIKYASVHLGWLQKDNGTLTWQGLLVAIGLMALFTIINFLGVRWLAHTNSAATWWKVFVPVLVIVVLASTHWNSSNFGAGGFAPSGSEGVLSAVSTSGIMFALLGFEQADQLAGEARHPQKDIPRAVIGSILIGAAIYIMLQVVFIAALPASSFAHGWANLSFKGDAGPFAGLATLLGLGWLSTILYIDAIVSPSGTGLIYTTASSRVSYGLSRNGYVPQLFEKTNARRVPWFGLLVAFVIGCIAFLPFPTWKSLVGFVTSASVLMYAGAPLAFGALRKQDGSRYRPFKLGAGDFWSPLAFVVSGLIIYWSGWDTLQKLAYAILIGYGLIGLNFVFKLNPHLPHLDWRSAQWLPVYLIGIGLLSWQGRYCSGGPASTTVCGATNADPQWVDLVLVAAFSLVIYYWALAVRLPDSEAHEYIGDVNAQIGATAETAPEDISGLEHPTSAAGPSS</sequence>
<feature type="transmembrane region" description="Helical" evidence="5">
    <location>
        <begin position="439"/>
        <end position="458"/>
    </location>
</feature>
<feature type="transmembrane region" description="Helical" evidence="5">
    <location>
        <begin position="375"/>
        <end position="394"/>
    </location>
</feature>
<gene>
    <name evidence="6" type="ORF">KDK95_15340</name>
</gene>
<proteinExistence type="predicted"/>
<evidence type="ECO:0000256" key="1">
    <source>
        <dbReference type="ARBA" id="ARBA00004141"/>
    </source>
</evidence>
<reference evidence="6" key="1">
    <citation type="submission" date="2021-04" db="EMBL/GenBank/DDBJ databases">
        <title>Genome based classification of Actinospica acidithermotolerans sp. nov., an actinobacterium isolated from an Indonesian hot spring.</title>
        <authorList>
            <person name="Kusuma A.B."/>
            <person name="Putra K.E."/>
            <person name="Nafisah S."/>
            <person name="Loh J."/>
            <person name="Nouioui I."/>
            <person name="Goodfellow M."/>
        </authorList>
    </citation>
    <scope>NUCLEOTIDE SEQUENCE</scope>
    <source>
        <strain evidence="6">MGRD01-02</strain>
    </source>
</reference>
<feature type="transmembrane region" description="Helical" evidence="5">
    <location>
        <begin position="139"/>
        <end position="160"/>
    </location>
</feature>
<feature type="transmembrane region" description="Helical" evidence="5">
    <location>
        <begin position="172"/>
        <end position="189"/>
    </location>
</feature>
<dbReference type="InterPro" id="IPR052962">
    <property type="entry name" value="AA_Transporter_AGT"/>
</dbReference>
<dbReference type="PANTHER" id="PTHR47547">
    <property type="match status" value="1"/>
</dbReference>
<feature type="transmembrane region" description="Helical" evidence="5">
    <location>
        <begin position="415"/>
        <end position="433"/>
    </location>
</feature>
<comment type="subcellular location">
    <subcellularLocation>
        <location evidence="1">Membrane</location>
        <topology evidence="1">Multi-pass membrane protein</topology>
    </subcellularLocation>
</comment>
<accession>A0A941EC21</accession>
<keyword evidence="7" id="KW-1185">Reference proteome</keyword>
<keyword evidence="4 5" id="KW-0472">Membrane</keyword>
<feature type="transmembrane region" description="Helical" evidence="5">
    <location>
        <begin position="22"/>
        <end position="48"/>
    </location>
</feature>
<comment type="caution">
    <text evidence="6">The sequence shown here is derived from an EMBL/GenBank/DDBJ whole genome shotgun (WGS) entry which is preliminary data.</text>
</comment>
<feature type="transmembrane region" description="Helical" evidence="5">
    <location>
        <begin position="350"/>
        <end position="369"/>
    </location>
</feature>
<evidence type="ECO:0000256" key="4">
    <source>
        <dbReference type="ARBA" id="ARBA00023136"/>
    </source>
</evidence>
<feature type="transmembrane region" description="Helical" evidence="5">
    <location>
        <begin position="470"/>
        <end position="489"/>
    </location>
</feature>
<evidence type="ECO:0000313" key="7">
    <source>
        <dbReference type="Proteomes" id="UP000676325"/>
    </source>
</evidence>
<evidence type="ECO:0000256" key="3">
    <source>
        <dbReference type="ARBA" id="ARBA00022989"/>
    </source>
</evidence>
<keyword evidence="2 5" id="KW-0812">Transmembrane</keyword>
<organism evidence="6 7">
    <name type="scientific">Actinospica acidithermotolerans</name>
    <dbReference type="NCBI Taxonomy" id="2828514"/>
    <lineage>
        <taxon>Bacteria</taxon>
        <taxon>Bacillati</taxon>
        <taxon>Actinomycetota</taxon>
        <taxon>Actinomycetes</taxon>
        <taxon>Catenulisporales</taxon>
        <taxon>Actinospicaceae</taxon>
        <taxon>Actinospica</taxon>
    </lineage>
</organism>
<dbReference type="InterPro" id="IPR002293">
    <property type="entry name" value="AA/rel_permease1"/>
</dbReference>
<feature type="transmembrane region" description="Helical" evidence="5">
    <location>
        <begin position="247"/>
        <end position="269"/>
    </location>
</feature>
<dbReference type="AlphaFoldDB" id="A0A941EC21"/>
<evidence type="ECO:0000256" key="5">
    <source>
        <dbReference type="SAM" id="Phobius"/>
    </source>
</evidence>
<protein>
    <submittedName>
        <fullName evidence="6">APC family permease</fullName>
    </submittedName>
</protein>
<dbReference type="RefSeq" id="WP_212518834.1">
    <property type="nucleotide sequence ID" value="NZ_JAGSOH010000040.1"/>
</dbReference>
<evidence type="ECO:0000256" key="2">
    <source>
        <dbReference type="ARBA" id="ARBA00022692"/>
    </source>
</evidence>
<feature type="transmembrane region" description="Helical" evidence="5">
    <location>
        <begin position="289"/>
        <end position="308"/>
    </location>
</feature>
<dbReference type="GO" id="GO:0016020">
    <property type="term" value="C:membrane"/>
    <property type="evidence" value="ECO:0007669"/>
    <property type="project" value="UniProtKB-SubCell"/>
</dbReference>
<dbReference type="Proteomes" id="UP000676325">
    <property type="component" value="Unassembled WGS sequence"/>
</dbReference>
<dbReference type="Pfam" id="PF13520">
    <property type="entry name" value="AA_permease_2"/>
    <property type="match status" value="1"/>
</dbReference>
<keyword evidence="3 5" id="KW-1133">Transmembrane helix</keyword>
<name>A0A941EC21_9ACTN</name>